<dbReference type="Proteomes" id="UP000314294">
    <property type="component" value="Unassembled WGS sequence"/>
</dbReference>
<dbReference type="AlphaFoldDB" id="A0A4Z2F0M3"/>
<keyword evidence="3" id="KW-1185">Reference proteome</keyword>
<proteinExistence type="predicted"/>
<evidence type="ECO:0000313" key="3">
    <source>
        <dbReference type="Proteomes" id="UP000314294"/>
    </source>
</evidence>
<comment type="caution">
    <text evidence="2">The sequence shown here is derived from an EMBL/GenBank/DDBJ whole genome shotgun (WGS) entry which is preliminary data.</text>
</comment>
<feature type="region of interest" description="Disordered" evidence="1">
    <location>
        <begin position="24"/>
        <end position="51"/>
    </location>
</feature>
<accession>A0A4Z2F0M3</accession>
<evidence type="ECO:0000256" key="1">
    <source>
        <dbReference type="SAM" id="MobiDB-lite"/>
    </source>
</evidence>
<name>A0A4Z2F0M3_9TELE</name>
<reference evidence="2 3" key="1">
    <citation type="submission" date="2019-03" db="EMBL/GenBank/DDBJ databases">
        <title>First draft genome of Liparis tanakae, snailfish: a comprehensive survey of snailfish specific genes.</title>
        <authorList>
            <person name="Kim W."/>
            <person name="Song I."/>
            <person name="Jeong J.-H."/>
            <person name="Kim D."/>
            <person name="Kim S."/>
            <person name="Ryu S."/>
            <person name="Song J.Y."/>
            <person name="Lee S.K."/>
        </authorList>
    </citation>
    <scope>NUCLEOTIDE SEQUENCE [LARGE SCALE GENOMIC DNA]</scope>
    <source>
        <tissue evidence="2">Muscle</tissue>
    </source>
</reference>
<evidence type="ECO:0000313" key="2">
    <source>
        <dbReference type="EMBL" id="TNN34503.1"/>
    </source>
</evidence>
<organism evidence="2 3">
    <name type="scientific">Liparis tanakae</name>
    <name type="common">Tanaka's snailfish</name>
    <dbReference type="NCBI Taxonomy" id="230148"/>
    <lineage>
        <taxon>Eukaryota</taxon>
        <taxon>Metazoa</taxon>
        <taxon>Chordata</taxon>
        <taxon>Craniata</taxon>
        <taxon>Vertebrata</taxon>
        <taxon>Euteleostomi</taxon>
        <taxon>Actinopterygii</taxon>
        <taxon>Neopterygii</taxon>
        <taxon>Teleostei</taxon>
        <taxon>Neoteleostei</taxon>
        <taxon>Acanthomorphata</taxon>
        <taxon>Eupercaria</taxon>
        <taxon>Perciformes</taxon>
        <taxon>Cottioidei</taxon>
        <taxon>Cottales</taxon>
        <taxon>Liparidae</taxon>
        <taxon>Liparis</taxon>
    </lineage>
</organism>
<dbReference type="EMBL" id="SRLO01001948">
    <property type="protein sequence ID" value="TNN34503.1"/>
    <property type="molecule type" value="Genomic_DNA"/>
</dbReference>
<protein>
    <submittedName>
        <fullName evidence="2">Uncharacterized protein</fullName>
    </submittedName>
</protein>
<gene>
    <name evidence="2" type="ORF">EYF80_055332</name>
</gene>
<sequence>MVSRTFPDLEMILLKDSDVCSRDADERRDAAADPSPTLRATGVHLQSQHEPKLRKDICRSEMSLSRLFIWLVRCSVSRMLSEAGVPESRSPGARSGRLVERSARLYV</sequence>